<evidence type="ECO:0000313" key="1">
    <source>
        <dbReference type="EMBL" id="CAH7674852.1"/>
    </source>
</evidence>
<keyword evidence="2" id="KW-1185">Reference proteome</keyword>
<evidence type="ECO:0000313" key="2">
    <source>
        <dbReference type="Proteomes" id="UP001153365"/>
    </source>
</evidence>
<dbReference type="Proteomes" id="UP001153365">
    <property type="component" value="Unassembled WGS sequence"/>
</dbReference>
<organism evidence="1 2">
    <name type="scientific">Phakopsora pachyrhizi</name>
    <name type="common">Asian soybean rust disease fungus</name>
    <dbReference type="NCBI Taxonomy" id="170000"/>
    <lineage>
        <taxon>Eukaryota</taxon>
        <taxon>Fungi</taxon>
        <taxon>Dikarya</taxon>
        <taxon>Basidiomycota</taxon>
        <taxon>Pucciniomycotina</taxon>
        <taxon>Pucciniomycetes</taxon>
        <taxon>Pucciniales</taxon>
        <taxon>Phakopsoraceae</taxon>
        <taxon>Phakopsora</taxon>
    </lineage>
</organism>
<dbReference type="AlphaFoldDB" id="A0AAV0B0F1"/>
<reference evidence="1" key="1">
    <citation type="submission" date="2022-06" db="EMBL/GenBank/DDBJ databases">
        <authorList>
            <consortium name="SYNGENTA / RWTH Aachen University"/>
        </authorList>
    </citation>
    <scope>NUCLEOTIDE SEQUENCE</scope>
</reference>
<proteinExistence type="predicted"/>
<sequence length="118" mass="13047">MRQEGRMGLSMQWMMRLALFPKSTLVGDVHRLERGRSPRASEPHQDPNWAVAFAAPQPPTLKDSLQVGVCEGPVRHWMNWHSNRGGASPPPGVKQAEVEVGLIQLAEKAIYTGNGSEH</sequence>
<accession>A0AAV0B0F1</accession>
<gene>
    <name evidence="1" type="ORF">PPACK8108_LOCUS9783</name>
</gene>
<comment type="caution">
    <text evidence="1">The sequence shown here is derived from an EMBL/GenBank/DDBJ whole genome shotgun (WGS) entry which is preliminary data.</text>
</comment>
<name>A0AAV0B0F1_PHAPC</name>
<dbReference type="EMBL" id="CALTRL010002145">
    <property type="protein sequence ID" value="CAH7674852.1"/>
    <property type="molecule type" value="Genomic_DNA"/>
</dbReference>
<protein>
    <submittedName>
        <fullName evidence="1">Uncharacterized protein</fullName>
    </submittedName>
</protein>